<evidence type="ECO:0000256" key="2">
    <source>
        <dbReference type="ARBA" id="ARBA00022448"/>
    </source>
</evidence>
<protein>
    <submittedName>
        <fullName evidence="9">Sugar ABC transporter permease</fullName>
    </submittedName>
</protein>
<feature type="transmembrane region" description="Helical" evidence="7">
    <location>
        <begin position="156"/>
        <end position="177"/>
    </location>
</feature>
<organism evidence="9 10">
    <name type="scientific">Dictyobacter halimunensis</name>
    <dbReference type="NCBI Taxonomy" id="3026934"/>
    <lineage>
        <taxon>Bacteria</taxon>
        <taxon>Bacillati</taxon>
        <taxon>Chloroflexota</taxon>
        <taxon>Ktedonobacteria</taxon>
        <taxon>Ktedonobacterales</taxon>
        <taxon>Dictyobacteraceae</taxon>
        <taxon>Dictyobacter</taxon>
    </lineage>
</organism>
<dbReference type="InterPro" id="IPR000515">
    <property type="entry name" value="MetI-like"/>
</dbReference>
<comment type="caution">
    <text evidence="9">The sequence shown here is derived from an EMBL/GenBank/DDBJ whole genome shotgun (WGS) entry which is preliminary data.</text>
</comment>
<keyword evidence="3" id="KW-1003">Cell membrane</keyword>
<evidence type="ECO:0000313" key="9">
    <source>
        <dbReference type="EMBL" id="GLV55031.1"/>
    </source>
</evidence>
<keyword evidence="2 7" id="KW-0813">Transport</keyword>
<dbReference type="Proteomes" id="UP001344906">
    <property type="component" value="Unassembled WGS sequence"/>
</dbReference>
<evidence type="ECO:0000256" key="4">
    <source>
        <dbReference type="ARBA" id="ARBA00022692"/>
    </source>
</evidence>
<comment type="subcellular location">
    <subcellularLocation>
        <location evidence="1 7">Cell membrane</location>
        <topology evidence="1 7">Multi-pass membrane protein</topology>
    </subcellularLocation>
</comment>
<evidence type="ECO:0000259" key="8">
    <source>
        <dbReference type="PROSITE" id="PS50928"/>
    </source>
</evidence>
<keyword evidence="4 7" id="KW-0812">Transmembrane</keyword>
<feature type="transmembrane region" description="Helical" evidence="7">
    <location>
        <begin position="123"/>
        <end position="144"/>
    </location>
</feature>
<evidence type="ECO:0000256" key="6">
    <source>
        <dbReference type="ARBA" id="ARBA00023136"/>
    </source>
</evidence>
<dbReference type="EMBL" id="BSRI01000001">
    <property type="protein sequence ID" value="GLV55031.1"/>
    <property type="molecule type" value="Genomic_DNA"/>
</dbReference>
<keyword evidence="5 7" id="KW-1133">Transmembrane helix</keyword>
<name>A0ABQ6FLC4_9CHLR</name>
<dbReference type="InterPro" id="IPR035906">
    <property type="entry name" value="MetI-like_sf"/>
</dbReference>
<dbReference type="SUPFAM" id="SSF161098">
    <property type="entry name" value="MetI-like"/>
    <property type="match status" value="1"/>
</dbReference>
<dbReference type="RefSeq" id="WP_338249021.1">
    <property type="nucleotide sequence ID" value="NZ_BSRI01000001.1"/>
</dbReference>
<feature type="transmembrane region" description="Helical" evidence="7">
    <location>
        <begin position="259"/>
        <end position="277"/>
    </location>
</feature>
<proteinExistence type="inferred from homology"/>
<feature type="transmembrane region" description="Helical" evidence="7">
    <location>
        <begin position="60"/>
        <end position="81"/>
    </location>
</feature>
<evidence type="ECO:0000256" key="5">
    <source>
        <dbReference type="ARBA" id="ARBA00022989"/>
    </source>
</evidence>
<sequence>MATQSIQNTDATTTKRPLNLPRQVSKWGAFAILLIFAVIWLLPIAWVLDTSFKPEAETTILPLTWLSSAFNIQAYISVLSASDLPRWYFNSVFTSVIISVAVVLLASMASFSISRIPFKGRSVVFWLILCGLMIPGQVLLVPLFSLMQSFQMIDTYWGIILPQIFSPFAVFIFKQFFDGIPHEYEEAARMDGASPWRIYWQIWMPLARPAIATIAISTFVAAWNNFIWPFLVVTGTDMMTVPVGLATVQTSYGIRYAQIMASAILGGLPAVIVFVIFQRQIVAGLAGGLKD</sequence>
<keyword evidence="10" id="KW-1185">Reference proteome</keyword>
<evidence type="ECO:0000313" key="10">
    <source>
        <dbReference type="Proteomes" id="UP001344906"/>
    </source>
</evidence>
<dbReference type="CDD" id="cd06261">
    <property type="entry name" value="TM_PBP2"/>
    <property type="match status" value="1"/>
</dbReference>
<gene>
    <name evidence="9" type="ORF">KDH_18780</name>
</gene>
<feature type="domain" description="ABC transmembrane type-1" evidence="8">
    <location>
        <begin position="88"/>
        <end position="277"/>
    </location>
</feature>
<dbReference type="PROSITE" id="PS50928">
    <property type="entry name" value="ABC_TM1"/>
    <property type="match status" value="1"/>
</dbReference>
<dbReference type="PANTHER" id="PTHR43744:SF12">
    <property type="entry name" value="ABC TRANSPORTER PERMEASE PROTEIN MG189-RELATED"/>
    <property type="match status" value="1"/>
</dbReference>
<reference evidence="9 10" key="1">
    <citation type="submission" date="2023-02" db="EMBL/GenBank/DDBJ databases">
        <title>Dictyobacter halimunensis sp. nov., a new member of the class Ktedonobacteria from forest soil in a geothermal area.</title>
        <authorList>
            <person name="Rachmania M.K."/>
            <person name="Ningsih F."/>
            <person name="Sakai Y."/>
            <person name="Yabe S."/>
            <person name="Yokota A."/>
            <person name="Sjamsuridzal W."/>
        </authorList>
    </citation>
    <scope>NUCLEOTIDE SEQUENCE [LARGE SCALE GENOMIC DNA]</scope>
    <source>
        <strain evidence="9 10">S3.2.2.5</strain>
    </source>
</reference>
<comment type="similarity">
    <text evidence="7">Belongs to the binding-protein-dependent transport system permease family.</text>
</comment>
<feature type="transmembrane region" description="Helical" evidence="7">
    <location>
        <begin position="198"/>
        <end position="220"/>
    </location>
</feature>
<feature type="transmembrane region" description="Helical" evidence="7">
    <location>
        <begin position="226"/>
        <end position="247"/>
    </location>
</feature>
<feature type="transmembrane region" description="Helical" evidence="7">
    <location>
        <begin position="87"/>
        <end position="111"/>
    </location>
</feature>
<evidence type="ECO:0000256" key="7">
    <source>
        <dbReference type="RuleBase" id="RU363032"/>
    </source>
</evidence>
<feature type="transmembrane region" description="Helical" evidence="7">
    <location>
        <begin position="27"/>
        <end position="48"/>
    </location>
</feature>
<dbReference type="PANTHER" id="PTHR43744">
    <property type="entry name" value="ABC TRANSPORTER PERMEASE PROTEIN MG189-RELATED-RELATED"/>
    <property type="match status" value="1"/>
</dbReference>
<accession>A0ABQ6FLC4</accession>
<keyword evidence="6 7" id="KW-0472">Membrane</keyword>
<evidence type="ECO:0000256" key="3">
    <source>
        <dbReference type="ARBA" id="ARBA00022475"/>
    </source>
</evidence>
<dbReference type="Pfam" id="PF00528">
    <property type="entry name" value="BPD_transp_1"/>
    <property type="match status" value="1"/>
</dbReference>
<evidence type="ECO:0000256" key="1">
    <source>
        <dbReference type="ARBA" id="ARBA00004651"/>
    </source>
</evidence>
<dbReference type="Gene3D" id="1.10.3720.10">
    <property type="entry name" value="MetI-like"/>
    <property type="match status" value="1"/>
</dbReference>